<evidence type="ECO:0008006" key="3">
    <source>
        <dbReference type="Google" id="ProtNLM"/>
    </source>
</evidence>
<gene>
    <name evidence="1" type="ORF">DMN91_000601</name>
</gene>
<evidence type="ECO:0000313" key="2">
    <source>
        <dbReference type="Proteomes" id="UP000279307"/>
    </source>
</evidence>
<proteinExistence type="predicted"/>
<accession>A0A3L8E289</accession>
<evidence type="ECO:0000313" key="1">
    <source>
        <dbReference type="EMBL" id="RLU26804.1"/>
    </source>
</evidence>
<dbReference type="EMBL" id="QOIP01000001">
    <property type="protein sequence ID" value="RLU26804.1"/>
    <property type="molecule type" value="Genomic_DNA"/>
</dbReference>
<name>A0A3L8E289_OOCBI</name>
<sequence length="162" mass="18967">MVMFIERGIRGGLSQCSNRYARANKYMPSYDPSEPSSYLMYFDVNNLYGWEIFRKIESSDRAVHLKIPTGFGRHTEVTAMDEYIGCNMFNNDKLISDCYKRVMTPTSIEQFCAEWSRHYELYENYGGIPFDYQNYKVVHCNISDMVRYCDVCGQSMCKCSDL</sequence>
<reference evidence="1 2" key="1">
    <citation type="journal article" date="2018" name="Genome Res.">
        <title>The genomic architecture and molecular evolution of ant odorant receptors.</title>
        <authorList>
            <person name="McKenzie S.K."/>
            <person name="Kronauer D.J.C."/>
        </authorList>
    </citation>
    <scope>NUCLEOTIDE SEQUENCE [LARGE SCALE GENOMIC DNA]</scope>
    <source>
        <strain evidence="1">Clonal line C1</strain>
    </source>
</reference>
<protein>
    <recommendedName>
        <fullName evidence="3">DNA-directed DNA polymerase</fullName>
    </recommendedName>
</protein>
<organism evidence="1 2">
    <name type="scientific">Ooceraea biroi</name>
    <name type="common">Clonal raider ant</name>
    <name type="synonym">Cerapachys biroi</name>
    <dbReference type="NCBI Taxonomy" id="2015173"/>
    <lineage>
        <taxon>Eukaryota</taxon>
        <taxon>Metazoa</taxon>
        <taxon>Ecdysozoa</taxon>
        <taxon>Arthropoda</taxon>
        <taxon>Hexapoda</taxon>
        <taxon>Insecta</taxon>
        <taxon>Pterygota</taxon>
        <taxon>Neoptera</taxon>
        <taxon>Endopterygota</taxon>
        <taxon>Hymenoptera</taxon>
        <taxon>Apocrita</taxon>
        <taxon>Aculeata</taxon>
        <taxon>Formicoidea</taxon>
        <taxon>Formicidae</taxon>
        <taxon>Dorylinae</taxon>
        <taxon>Ooceraea</taxon>
    </lineage>
</organism>
<dbReference type="Proteomes" id="UP000279307">
    <property type="component" value="Chromosome 1"/>
</dbReference>
<comment type="caution">
    <text evidence="1">The sequence shown here is derived from an EMBL/GenBank/DDBJ whole genome shotgun (WGS) entry which is preliminary data.</text>
</comment>
<dbReference type="AlphaFoldDB" id="A0A3L8E289"/>